<evidence type="ECO:0000313" key="2">
    <source>
        <dbReference type="Proteomes" id="UP000322873"/>
    </source>
</evidence>
<reference evidence="1 2" key="1">
    <citation type="submission" date="2019-06" db="EMBL/GenBank/DDBJ databases">
        <title>Genome Sequence of the Brown Rot Fungal Pathogen Monilinia fructicola.</title>
        <authorList>
            <person name="De Miccolis Angelini R.M."/>
            <person name="Landi L."/>
            <person name="Abate D."/>
            <person name="Pollastro S."/>
            <person name="Romanazzi G."/>
            <person name="Faretra F."/>
        </authorList>
    </citation>
    <scope>NUCLEOTIDE SEQUENCE [LARGE SCALE GENOMIC DNA]</scope>
    <source>
        <strain evidence="1 2">Mfrc123</strain>
    </source>
</reference>
<organism evidence="1 2">
    <name type="scientific">Monilinia fructicola</name>
    <name type="common">Brown rot fungus</name>
    <name type="synonym">Ciboria fructicola</name>
    <dbReference type="NCBI Taxonomy" id="38448"/>
    <lineage>
        <taxon>Eukaryota</taxon>
        <taxon>Fungi</taxon>
        <taxon>Dikarya</taxon>
        <taxon>Ascomycota</taxon>
        <taxon>Pezizomycotina</taxon>
        <taxon>Leotiomycetes</taxon>
        <taxon>Helotiales</taxon>
        <taxon>Sclerotiniaceae</taxon>
        <taxon>Monilinia</taxon>
    </lineage>
</organism>
<gene>
    <name evidence="1" type="ORF">EYC84_010163</name>
</gene>
<accession>A0A5M9JCL2</accession>
<dbReference type="Proteomes" id="UP000322873">
    <property type="component" value="Unassembled WGS sequence"/>
</dbReference>
<dbReference type="EMBL" id="VICG01000011">
    <property type="protein sequence ID" value="KAA8567094.1"/>
    <property type="molecule type" value="Genomic_DNA"/>
</dbReference>
<evidence type="ECO:0000313" key="1">
    <source>
        <dbReference type="EMBL" id="KAA8567094.1"/>
    </source>
</evidence>
<sequence length="96" mass="10605">MGLGYKQHGGHGRTCKDEIGRNDSSKFWCIHGPEIIPPSPSWGNASSPEIEECVIAHPCMLHPMSLIPYPISHIPYPLSLHPNTVMPSHSNIMSHN</sequence>
<name>A0A5M9JCL2_MONFR</name>
<proteinExistence type="predicted"/>
<comment type="caution">
    <text evidence="1">The sequence shown here is derived from an EMBL/GenBank/DDBJ whole genome shotgun (WGS) entry which is preliminary data.</text>
</comment>
<dbReference type="AlphaFoldDB" id="A0A5M9JCL2"/>
<protein>
    <submittedName>
        <fullName evidence="1">Uncharacterized protein</fullName>
    </submittedName>
</protein>
<keyword evidence="2" id="KW-1185">Reference proteome</keyword>